<organism evidence="1">
    <name type="scientific">candidate division CPR1 bacterium ADurb.Bin160</name>
    <dbReference type="NCBI Taxonomy" id="1852826"/>
    <lineage>
        <taxon>Bacteria</taxon>
        <taxon>candidate division CPR1</taxon>
    </lineage>
</organism>
<reference evidence="1" key="1">
    <citation type="submission" date="2017-02" db="EMBL/GenBank/DDBJ databases">
        <title>Delving into the versatile metabolic prowess of the omnipresent phylum Bacteroidetes.</title>
        <authorList>
            <person name="Nobu M.K."/>
            <person name="Mei R."/>
            <person name="Narihiro T."/>
            <person name="Kuroda K."/>
            <person name="Liu W.-T."/>
        </authorList>
    </citation>
    <scope>NUCLEOTIDE SEQUENCE</scope>
    <source>
        <strain evidence="1">ADurb.Bin160</strain>
    </source>
</reference>
<name>A0A1V5ZQE6_9BACT</name>
<sequence length="67" mass="8093">MKIQELLQNQEYTQKRVLENLICYFLDISRENLRISLDQDIEESVINKITQAYDDFVVQKKPLEYIL</sequence>
<dbReference type="Proteomes" id="UP000485621">
    <property type="component" value="Unassembled WGS sequence"/>
</dbReference>
<protein>
    <submittedName>
        <fullName evidence="1">Uncharacterized protein</fullName>
    </submittedName>
</protein>
<dbReference type="EMBL" id="MWDB01000002">
    <property type="protein sequence ID" value="OQB42489.1"/>
    <property type="molecule type" value="Genomic_DNA"/>
</dbReference>
<accession>A0A1V5ZQE6</accession>
<gene>
    <name evidence="1" type="ORF">BWY04_00189</name>
</gene>
<proteinExistence type="predicted"/>
<evidence type="ECO:0000313" key="1">
    <source>
        <dbReference type="EMBL" id="OQB42489.1"/>
    </source>
</evidence>
<comment type="caution">
    <text evidence="1">The sequence shown here is derived from an EMBL/GenBank/DDBJ whole genome shotgun (WGS) entry which is preliminary data.</text>
</comment>
<dbReference type="AlphaFoldDB" id="A0A1V5ZQE6"/>